<dbReference type="KEGG" id="fcz:IMF26_09940"/>
<proteinExistence type="predicted"/>
<gene>
    <name evidence="1" type="ORF">IMF26_09940</name>
</gene>
<sequence length="84" mass="9061">MKGDPAKIRVTLSAMGHSAQYFPGGSGKVEIYVTPPRTLEGILEDLCVAKDLFMFALVEDKKVGFDYVPRDGDEVVLVSPVMGG</sequence>
<evidence type="ECO:0000313" key="1">
    <source>
        <dbReference type="EMBL" id="QUL98329.1"/>
    </source>
</evidence>
<reference evidence="1" key="1">
    <citation type="submission" date="2020-10" db="EMBL/GenBank/DDBJ databases">
        <authorList>
            <person name="Kadnikov V."/>
            <person name="Beletsky A.V."/>
            <person name="Mardanov A.V."/>
            <person name="Karnachuk O.V."/>
            <person name="Ravin N.V."/>
        </authorList>
    </citation>
    <scope>NUCLEOTIDE SEQUENCE</scope>
    <source>
        <strain evidence="1">Bu02</strain>
    </source>
</reference>
<accession>A0AAT9LBA2</accession>
<reference evidence="1" key="2">
    <citation type="journal article" date="2023" name="Biology">
        <title>Prokaryotic Life Associated with Coal-Fire Gas Vents Revealed by Metagenomics.</title>
        <authorList>
            <person name="Kadnikov V.V."/>
            <person name="Mardanov A.V."/>
            <person name="Beletsky A.V."/>
            <person name="Karnachuk O.V."/>
            <person name="Ravin N.V."/>
        </authorList>
    </citation>
    <scope>NUCLEOTIDE SEQUENCE</scope>
    <source>
        <strain evidence="1">Bu02</strain>
    </source>
</reference>
<dbReference type="AlphaFoldDB" id="A0AAT9LBA2"/>
<organism evidence="1">
    <name type="scientific">Candidatus Fermentithermobacillus carboniphilus</name>
    <dbReference type="NCBI Taxonomy" id="3085328"/>
    <lineage>
        <taxon>Bacteria</taxon>
        <taxon>Bacillati</taxon>
        <taxon>Bacillota</taxon>
        <taxon>Candidatus Fermentithermobacillia</taxon>
        <taxon>Candidatus Fermentithermobacillales</taxon>
        <taxon>Candidatus Fermentithermobacillaceae</taxon>
        <taxon>Candidatus Fermentithermobacillus</taxon>
    </lineage>
</organism>
<dbReference type="InterPro" id="IPR016155">
    <property type="entry name" value="Mopterin_synth/thiamin_S_b"/>
</dbReference>
<protein>
    <submittedName>
        <fullName evidence="1">MoaD/ThiS family protein</fullName>
    </submittedName>
</protein>
<dbReference type="EMBL" id="CP062796">
    <property type="protein sequence ID" value="QUL98329.1"/>
    <property type="molecule type" value="Genomic_DNA"/>
</dbReference>
<dbReference type="SUPFAM" id="SSF54285">
    <property type="entry name" value="MoaD/ThiS"/>
    <property type="match status" value="1"/>
</dbReference>
<dbReference type="InterPro" id="IPR012675">
    <property type="entry name" value="Beta-grasp_dom_sf"/>
</dbReference>
<name>A0AAT9LBA2_9FIRM</name>
<dbReference type="Gene3D" id="3.10.20.30">
    <property type="match status" value="1"/>
</dbReference>